<proteinExistence type="predicted"/>
<reference evidence="1 2" key="1">
    <citation type="submission" date="2016-10" db="EMBL/GenBank/DDBJ databases">
        <authorList>
            <person name="de Groot N.N."/>
        </authorList>
    </citation>
    <scope>NUCLEOTIDE SEQUENCE [LARGE SCALE GENOMIC DNA]</scope>
    <source>
        <strain evidence="1 2">DSM 9179</strain>
    </source>
</reference>
<name>A0A1I0PMB9_9FIRM</name>
<dbReference type="EMBL" id="FOJI01000005">
    <property type="protein sequence ID" value="SEW15516.1"/>
    <property type="molecule type" value="Genomic_DNA"/>
</dbReference>
<protein>
    <submittedName>
        <fullName evidence="1">Uncharacterized protein</fullName>
    </submittedName>
</protein>
<organism evidence="1 2">
    <name type="scientific">[Clostridium] fimetarium</name>
    <dbReference type="NCBI Taxonomy" id="99656"/>
    <lineage>
        <taxon>Bacteria</taxon>
        <taxon>Bacillati</taxon>
        <taxon>Bacillota</taxon>
        <taxon>Clostridia</taxon>
        <taxon>Lachnospirales</taxon>
        <taxon>Lachnospiraceae</taxon>
    </lineage>
</organism>
<sequence>MNSFLENFGIFAILFLVVYAYKKILEYNEFN</sequence>
<dbReference type="Proteomes" id="UP000199701">
    <property type="component" value="Unassembled WGS sequence"/>
</dbReference>
<accession>A0A1I0PMB9</accession>
<gene>
    <name evidence="1" type="ORF">SAMN05421659_105193</name>
</gene>
<evidence type="ECO:0000313" key="2">
    <source>
        <dbReference type="Proteomes" id="UP000199701"/>
    </source>
</evidence>
<evidence type="ECO:0000313" key="1">
    <source>
        <dbReference type="EMBL" id="SEW15516.1"/>
    </source>
</evidence>
<keyword evidence="2" id="KW-1185">Reference proteome</keyword>
<dbReference type="AlphaFoldDB" id="A0A1I0PMB9"/>